<evidence type="ECO:0000313" key="1">
    <source>
        <dbReference type="EMBL" id="APO79099.1"/>
    </source>
</evidence>
<dbReference type="Proteomes" id="UP000185109">
    <property type="component" value="Plasmid pRsp8C3c"/>
</dbReference>
<accession>A0A1L5PFR5</accession>
<keyword evidence="1" id="KW-0614">Plasmid</keyword>
<evidence type="ECO:0000313" key="2">
    <source>
        <dbReference type="Proteomes" id="UP000185109"/>
    </source>
</evidence>
<gene>
    <name evidence="1" type="ORF">AM571_PC01367</name>
</gene>
<proteinExistence type="predicted"/>
<reference evidence="1 2" key="1">
    <citation type="submission" date="2016-09" db="EMBL/GenBank/DDBJ databases">
        <title>The complete genome sequences of Rhizobium gallicum, symbiovars gallicum and phaseoli, symbionts associated to common bean (Phaseolus vulgaris).</title>
        <authorList>
            <person name="Bustos P."/>
            <person name="Santamaria R.I."/>
            <person name="Perez-Carrascal O.M."/>
            <person name="Juarez S."/>
            <person name="Lozano L."/>
            <person name="Martinez-Flores I."/>
            <person name="Martinez-Romero E."/>
            <person name="Cevallos M."/>
            <person name="Romero D."/>
            <person name="Davila G."/>
            <person name="Gonzalez V."/>
        </authorList>
    </citation>
    <scope>NUCLEOTIDE SEQUENCE [LARGE SCALE GENOMIC DNA]</scope>
    <source>
        <strain evidence="1 2">8C-3</strain>
        <plasmid evidence="2">Plasmid prsp8c3c</plasmid>
    </source>
</reference>
<dbReference type="AlphaFoldDB" id="A0A1L5PFR5"/>
<sequence length="79" mass="8637">MRIRAVRGAQLNFVDLVLTVCTSADPISCRTENLHSECRGLFAQCIDLGAGSDRKVVGKPSVTEVHQLRSVFSSMCLEI</sequence>
<geneLocation type="plasmid" evidence="2">
    <name>prsp8c3c</name>
</geneLocation>
<name>A0A1L5PFR5_RHIET</name>
<organism evidence="1 2">
    <name type="scientific">Rhizobium etli 8C-3</name>
    <dbReference type="NCBI Taxonomy" id="538025"/>
    <lineage>
        <taxon>Bacteria</taxon>
        <taxon>Pseudomonadati</taxon>
        <taxon>Pseudomonadota</taxon>
        <taxon>Alphaproteobacteria</taxon>
        <taxon>Hyphomicrobiales</taxon>
        <taxon>Rhizobiaceae</taxon>
        <taxon>Rhizobium/Agrobacterium group</taxon>
        <taxon>Rhizobium</taxon>
    </lineage>
</organism>
<protein>
    <submittedName>
        <fullName evidence="1">Uncharacterized protein</fullName>
    </submittedName>
</protein>
<dbReference type="EMBL" id="CP017244">
    <property type="protein sequence ID" value="APO79099.1"/>
    <property type="molecule type" value="Genomic_DNA"/>
</dbReference>